<sequence>MDSSQSQSDPEEEMSFEKNISQDFSTDGYSGSRHRTFGRERGGFPHHRLVILSLGLLNAVLLIAAIVIGIYCAKAKHDYLLAPDSAAAPLIIEMNYLRNYSSVIKAKVDAQTELHKRRANHVTLKMQVKEQKIITDRLQGQIETLNKEKANLDSNKTLLEENCGRCRPGWLFRKSSCYYFSSLHASNSKKNWMDSRAHCKSEGGDLLVIDNLEEQLLIGNNLPKMSSSSLWWQNGFWIGLTDVVTEGTWVWINNVTEVQTMYWKDGYPNNDGRQSARCAALLYYADGRKTWYNGHCQNHHYNWICEMEPNLTPQITLT</sequence>
<dbReference type="InterPro" id="IPR033989">
    <property type="entry name" value="CD209-like_CTLD"/>
</dbReference>
<evidence type="ECO:0000313" key="7">
    <source>
        <dbReference type="Proteomes" id="UP000298787"/>
    </source>
</evidence>
<protein>
    <submittedName>
        <fullName evidence="6">C-type lectin domain family 4 member M CD209 antigen-like protein 1</fullName>
    </submittedName>
</protein>
<dbReference type="InterPro" id="IPR016187">
    <property type="entry name" value="CTDL_fold"/>
</dbReference>
<feature type="domain" description="C-type lectin" evidence="5">
    <location>
        <begin position="173"/>
        <end position="297"/>
    </location>
</feature>
<keyword evidence="2" id="KW-1015">Disulfide bond</keyword>
<dbReference type="InterPro" id="IPR001304">
    <property type="entry name" value="C-type_lectin-like"/>
</dbReference>
<dbReference type="Gene3D" id="3.10.100.10">
    <property type="entry name" value="Mannose-Binding Protein A, subunit A"/>
    <property type="match status" value="1"/>
</dbReference>
<keyword evidence="7" id="KW-1185">Reference proteome</keyword>
<dbReference type="GO" id="GO:0030246">
    <property type="term" value="F:carbohydrate binding"/>
    <property type="evidence" value="ECO:0007669"/>
    <property type="project" value="UniProtKB-KW"/>
</dbReference>
<evidence type="ECO:0000256" key="3">
    <source>
        <dbReference type="SAM" id="Coils"/>
    </source>
</evidence>
<evidence type="ECO:0000256" key="4">
    <source>
        <dbReference type="SAM" id="Phobius"/>
    </source>
</evidence>
<accession>A0A4U5VER0</accession>
<evidence type="ECO:0000259" key="5">
    <source>
        <dbReference type="PROSITE" id="PS50041"/>
    </source>
</evidence>
<keyword evidence="4" id="KW-1133">Transmembrane helix</keyword>
<feature type="coiled-coil region" evidence="3">
    <location>
        <begin position="128"/>
        <end position="162"/>
    </location>
</feature>
<proteinExistence type="predicted"/>
<name>A0A4U5VER0_COLLU</name>
<keyword evidence="1 6" id="KW-0430">Lectin</keyword>
<keyword evidence="4" id="KW-0472">Membrane</keyword>
<dbReference type="PROSITE" id="PS50041">
    <property type="entry name" value="C_TYPE_LECTIN_2"/>
    <property type="match status" value="1"/>
</dbReference>
<dbReference type="OrthoDB" id="538816at2759"/>
<dbReference type="SUPFAM" id="SSF56436">
    <property type="entry name" value="C-type lectin-like"/>
    <property type="match status" value="1"/>
</dbReference>
<dbReference type="InterPro" id="IPR016186">
    <property type="entry name" value="C-type_lectin-like/link_sf"/>
</dbReference>
<reference evidence="6 7" key="1">
    <citation type="submission" date="2019-01" db="EMBL/GenBank/DDBJ databases">
        <title>Genome Assembly of Collichthys lucidus.</title>
        <authorList>
            <person name="Cai M."/>
            <person name="Xiao S."/>
        </authorList>
    </citation>
    <scope>NUCLEOTIDE SEQUENCE [LARGE SCALE GENOMIC DNA]</scope>
    <source>
        <strain evidence="6">JT15FE1705JMU</strain>
        <tissue evidence="6">Muscle</tissue>
    </source>
</reference>
<evidence type="ECO:0000256" key="2">
    <source>
        <dbReference type="ARBA" id="ARBA00023157"/>
    </source>
</evidence>
<dbReference type="InterPro" id="IPR050111">
    <property type="entry name" value="C-type_lectin/snaclec_domain"/>
</dbReference>
<dbReference type="EMBL" id="CM014095">
    <property type="protein sequence ID" value="TKS86469.1"/>
    <property type="molecule type" value="Genomic_DNA"/>
</dbReference>
<dbReference type="STRING" id="240159.A0A4U5VER0"/>
<keyword evidence="3" id="KW-0175">Coiled coil</keyword>
<dbReference type="AlphaFoldDB" id="A0A4U5VER0"/>
<dbReference type="CDD" id="cd03590">
    <property type="entry name" value="CLECT_DC-SIGN_like"/>
    <property type="match status" value="1"/>
</dbReference>
<dbReference type="InterPro" id="IPR018378">
    <property type="entry name" value="C-type_lectin_CS"/>
</dbReference>
<dbReference type="Proteomes" id="UP000298787">
    <property type="component" value="Chromosome 18"/>
</dbReference>
<evidence type="ECO:0000313" key="6">
    <source>
        <dbReference type="EMBL" id="TKS86469.1"/>
    </source>
</evidence>
<dbReference type="SMART" id="SM00034">
    <property type="entry name" value="CLECT"/>
    <property type="match status" value="1"/>
</dbReference>
<evidence type="ECO:0000256" key="1">
    <source>
        <dbReference type="ARBA" id="ARBA00022734"/>
    </source>
</evidence>
<organism evidence="6 7">
    <name type="scientific">Collichthys lucidus</name>
    <name type="common">Big head croaker</name>
    <name type="synonym">Sciaena lucida</name>
    <dbReference type="NCBI Taxonomy" id="240159"/>
    <lineage>
        <taxon>Eukaryota</taxon>
        <taxon>Metazoa</taxon>
        <taxon>Chordata</taxon>
        <taxon>Craniata</taxon>
        <taxon>Vertebrata</taxon>
        <taxon>Euteleostomi</taxon>
        <taxon>Actinopterygii</taxon>
        <taxon>Neopterygii</taxon>
        <taxon>Teleostei</taxon>
        <taxon>Neoteleostei</taxon>
        <taxon>Acanthomorphata</taxon>
        <taxon>Eupercaria</taxon>
        <taxon>Sciaenidae</taxon>
        <taxon>Collichthys</taxon>
    </lineage>
</organism>
<gene>
    <name evidence="6" type="ORF">D9C73_020586</name>
</gene>
<feature type="transmembrane region" description="Helical" evidence="4">
    <location>
        <begin position="49"/>
        <end position="71"/>
    </location>
</feature>
<dbReference type="PANTHER" id="PTHR22803">
    <property type="entry name" value="MANNOSE, PHOSPHOLIPASE, LECTIN RECEPTOR RELATED"/>
    <property type="match status" value="1"/>
</dbReference>
<dbReference type="PROSITE" id="PS00615">
    <property type="entry name" value="C_TYPE_LECTIN_1"/>
    <property type="match status" value="1"/>
</dbReference>
<keyword evidence="4" id="KW-0812">Transmembrane</keyword>
<dbReference type="Pfam" id="PF00059">
    <property type="entry name" value="Lectin_C"/>
    <property type="match status" value="1"/>
</dbReference>